<dbReference type="EMBL" id="CP009517">
    <property type="protein sequence ID" value="AKB81789.1"/>
    <property type="molecule type" value="Genomic_DNA"/>
</dbReference>
<dbReference type="PANTHER" id="PTHR43375:SF1">
    <property type="entry name" value="OROTIDINE 5'-PHOSPHATE DECARBOXYLASE"/>
    <property type="match status" value="1"/>
</dbReference>
<evidence type="ECO:0000256" key="2">
    <source>
        <dbReference type="ARBA" id="ARBA00008847"/>
    </source>
</evidence>
<dbReference type="AlphaFoldDB" id="A0A0E3WVE3"/>
<evidence type="ECO:0000256" key="4">
    <source>
        <dbReference type="ARBA" id="ARBA00022975"/>
    </source>
</evidence>
<dbReference type="Proteomes" id="UP000033066">
    <property type="component" value="Chromosome"/>
</dbReference>
<keyword evidence="5 9" id="KW-0456">Lyase</keyword>
<protein>
    <recommendedName>
        <fullName evidence="7">Orotidine-5'-phosphate decarboxylase</fullName>
        <ecNumber evidence="7">4.1.1.23</ecNumber>
    </recommendedName>
</protein>
<evidence type="ECO:0000256" key="5">
    <source>
        <dbReference type="ARBA" id="ARBA00023239"/>
    </source>
</evidence>
<keyword evidence="3" id="KW-0210">Decarboxylase</keyword>
<gene>
    <name evidence="9" type="ORF">MSBR3_1211</name>
</gene>
<keyword evidence="4" id="KW-0665">Pyrimidine biosynthesis</keyword>
<dbReference type="CDD" id="cd04725">
    <property type="entry name" value="OMP_decarboxylase_like"/>
    <property type="match status" value="1"/>
</dbReference>
<dbReference type="GeneID" id="24788730"/>
<dbReference type="KEGG" id="mbak:MSBR3_1211"/>
<dbReference type="PROSITE" id="PS00156">
    <property type="entry name" value="OMPDECASE"/>
    <property type="match status" value="1"/>
</dbReference>
<evidence type="ECO:0000256" key="1">
    <source>
        <dbReference type="ARBA" id="ARBA00004861"/>
    </source>
</evidence>
<dbReference type="GO" id="GO:0004590">
    <property type="term" value="F:orotidine-5'-phosphate decarboxylase activity"/>
    <property type="evidence" value="ECO:0007669"/>
    <property type="project" value="UniProtKB-UniRule"/>
</dbReference>
<dbReference type="HOGENOM" id="CLU_060704_0_0_2"/>
<dbReference type="GO" id="GO:0044205">
    <property type="term" value="P:'de novo' UMP biosynthetic process"/>
    <property type="evidence" value="ECO:0007669"/>
    <property type="project" value="UniProtKB-UniPathway"/>
</dbReference>
<sequence>MDMSMHWGDFVTEQTKSYGELVLGVDPVLEDIPLFFKKADRSATEILEKYVLFLLDVAADQVGFVKFQSAFFEAFGSKGIDVLAQGIALAKKRNMGVILDAKRGDIGTTAAAYARAYLTPAEAGSVSNLEVDCLVVNPFLGPDTLEPFIDCARKYGKGLFVLVKTSNPGSGWLQDKIVDGTRVSDRIAKLVADWAAETQGKTGLGSVGAVIGATFPEDGKRLRNLMPDSVILAPGIGPQGGKAEDIRFLRRQNSSGVLVSVSRGITKVDDLNLSEEDYAMLVRKRIESFQKSLNTLDR</sequence>
<dbReference type="Pfam" id="PF00215">
    <property type="entry name" value="OMPdecase"/>
    <property type="match status" value="1"/>
</dbReference>
<reference evidence="9" key="1">
    <citation type="submission" date="2014-07" db="EMBL/GenBank/DDBJ databases">
        <title>Methanogenic archaea and the global carbon cycle.</title>
        <authorList>
            <person name="Henriksen J.R."/>
            <person name="Luke J."/>
            <person name="Reinhart S."/>
            <person name="Benedict M.N."/>
            <person name="Youngblut N.D."/>
            <person name="Metcalf M.E."/>
            <person name="Whitaker R.J."/>
            <person name="Metcalf W.W."/>
        </authorList>
    </citation>
    <scope>NUCLEOTIDE SEQUENCE [LARGE SCALE GENOMIC DNA]</scope>
    <source>
        <strain evidence="9">3</strain>
    </source>
</reference>
<keyword evidence="10" id="KW-1185">Reference proteome</keyword>
<evidence type="ECO:0000259" key="8">
    <source>
        <dbReference type="SMART" id="SM00934"/>
    </source>
</evidence>
<dbReference type="GO" id="GO:0006207">
    <property type="term" value="P:'de novo' pyrimidine nucleobase biosynthetic process"/>
    <property type="evidence" value="ECO:0007669"/>
    <property type="project" value="InterPro"/>
</dbReference>
<evidence type="ECO:0000313" key="9">
    <source>
        <dbReference type="EMBL" id="AKB81789.1"/>
    </source>
</evidence>
<evidence type="ECO:0000313" key="10">
    <source>
        <dbReference type="Proteomes" id="UP000033066"/>
    </source>
</evidence>
<dbReference type="InterPro" id="IPR011995">
    <property type="entry name" value="OMPdecase_type-2"/>
</dbReference>
<dbReference type="PATRIC" id="fig|1434107.4.peg.1590"/>
<dbReference type="InterPro" id="IPR018089">
    <property type="entry name" value="OMPdecase_AS"/>
</dbReference>
<comment type="similarity">
    <text evidence="2">Belongs to the OMP decarboxylase family. Type 2 subfamily.</text>
</comment>
<dbReference type="SMART" id="SM00934">
    <property type="entry name" value="OMPdecase"/>
    <property type="match status" value="1"/>
</dbReference>
<dbReference type="InterPro" id="IPR001754">
    <property type="entry name" value="OMPdeCOase_dom"/>
</dbReference>
<dbReference type="RefSeq" id="WP_230627901.1">
    <property type="nucleotide sequence ID" value="NZ_CP009517.1"/>
</dbReference>
<dbReference type="UniPathway" id="UPA00070">
    <property type="reaction ID" value="UER00120"/>
</dbReference>
<proteinExistence type="inferred from homology"/>
<comment type="pathway">
    <text evidence="1">Pyrimidine metabolism; UMP biosynthesis via de novo pathway; UMP from orotate: step 2/2.</text>
</comment>
<comment type="catalytic activity">
    <reaction evidence="6">
        <text>orotidine 5'-phosphate + H(+) = UMP + CO2</text>
        <dbReference type="Rhea" id="RHEA:11596"/>
        <dbReference type="ChEBI" id="CHEBI:15378"/>
        <dbReference type="ChEBI" id="CHEBI:16526"/>
        <dbReference type="ChEBI" id="CHEBI:57538"/>
        <dbReference type="ChEBI" id="CHEBI:57865"/>
        <dbReference type="EC" id="4.1.1.23"/>
    </reaction>
</comment>
<dbReference type="SUPFAM" id="SSF51366">
    <property type="entry name" value="Ribulose-phoshate binding barrel"/>
    <property type="match status" value="1"/>
</dbReference>
<evidence type="ECO:0000256" key="3">
    <source>
        <dbReference type="ARBA" id="ARBA00022793"/>
    </source>
</evidence>
<dbReference type="Gene3D" id="3.20.20.70">
    <property type="entry name" value="Aldolase class I"/>
    <property type="match status" value="1"/>
</dbReference>
<dbReference type="EC" id="4.1.1.23" evidence="7"/>
<dbReference type="STRING" id="1434107.MSBR3_1211"/>
<feature type="domain" description="Orotidine 5'-phosphate decarboxylase" evidence="8">
    <location>
        <begin position="20"/>
        <end position="278"/>
    </location>
</feature>
<name>A0A0E3WVE3_METBA</name>
<dbReference type="InterPro" id="IPR011060">
    <property type="entry name" value="RibuloseP-bd_barrel"/>
</dbReference>
<evidence type="ECO:0000256" key="7">
    <source>
        <dbReference type="NCBIfam" id="TIGR02127"/>
    </source>
</evidence>
<organism evidence="9 10">
    <name type="scientific">Methanosarcina barkeri 3</name>
    <dbReference type="NCBI Taxonomy" id="1434107"/>
    <lineage>
        <taxon>Archaea</taxon>
        <taxon>Methanobacteriati</taxon>
        <taxon>Methanobacteriota</taxon>
        <taxon>Stenosarchaea group</taxon>
        <taxon>Methanomicrobia</taxon>
        <taxon>Methanosarcinales</taxon>
        <taxon>Methanosarcinaceae</taxon>
        <taxon>Methanosarcina</taxon>
    </lineage>
</organism>
<dbReference type="PANTHER" id="PTHR43375">
    <property type="entry name" value="OROTIDINE 5'-PHOSPHATE DECARBOXYLASE"/>
    <property type="match status" value="1"/>
</dbReference>
<dbReference type="InterPro" id="IPR013785">
    <property type="entry name" value="Aldolase_TIM"/>
</dbReference>
<accession>A0A0E3WVE3</accession>
<evidence type="ECO:0000256" key="6">
    <source>
        <dbReference type="ARBA" id="ARBA00049157"/>
    </source>
</evidence>
<dbReference type="NCBIfam" id="TIGR02127">
    <property type="entry name" value="pyrF_sub2"/>
    <property type="match status" value="1"/>
</dbReference>